<dbReference type="UniPathway" id="UPA00895"/>
<dbReference type="GO" id="GO:0016020">
    <property type="term" value="C:membrane"/>
    <property type="evidence" value="ECO:0007669"/>
    <property type="project" value="UniProtKB-SubCell"/>
</dbReference>
<keyword evidence="8" id="KW-1185">Reference proteome</keyword>
<evidence type="ECO:0000313" key="7">
    <source>
        <dbReference type="EMBL" id="REC43529.1"/>
    </source>
</evidence>
<organism evidence="7 8">
    <name type="scientific">Candidatus Chryseobacterium massiliense</name>
    <dbReference type="NCBI Taxonomy" id="204089"/>
    <lineage>
        <taxon>Bacteria</taxon>
        <taxon>Pseudomonadati</taxon>
        <taxon>Bacteroidota</taxon>
        <taxon>Flavobacteriia</taxon>
        <taxon>Flavobacteriales</taxon>
        <taxon>Weeksellaceae</taxon>
        <taxon>Chryseobacterium group</taxon>
        <taxon>Chryseobacterium</taxon>
    </lineage>
</organism>
<comment type="caution">
    <text evidence="7">The sequence shown here is derived from an EMBL/GenBank/DDBJ whole genome shotgun (WGS) entry which is preliminary data.</text>
</comment>
<proteinExistence type="predicted"/>
<evidence type="ECO:0000256" key="2">
    <source>
        <dbReference type="ARBA" id="ARBA00022692"/>
    </source>
</evidence>
<evidence type="ECO:0000256" key="3">
    <source>
        <dbReference type="ARBA" id="ARBA00022989"/>
    </source>
</evidence>
<dbReference type="EMBL" id="QNVU01000042">
    <property type="protein sequence ID" value="REC43529.1"/>
    <property type="molecule type" value="Genomic_DNA"/>
</dbReference>
<dbReference type="GO" id="GO:0030416">
    <property type="term" value="P:methylamine metabolic process"/>
    <property type="evidence" value="ECO:0007669"/>
    <property type="project" value="InterPro"/>
</dbReference>
<evidence type="ECO:0000256" key="1">
    <source>
        <dbReference type="ARBA" id="ARBA00004141"/>
    </source>
</evidence>
<sequence>MIMKNSKTRIVEWISYFFILLFCYAAISKILDFEKFQDQISASPLLNGFSQFLPYTIIIVEVLIAGLLCYRKTRNIGLVGSFVLMLVFTGYIILIISTRNNLPCSCGGILEKMSWNQHLYFNMGCVVLSIIALSLNLRYSGPAD</sequence>
<accession>A0A3D9AQ77</accession>
<dbReference type="InterPro" id="IPR009908">
    <property type="entry name" value="Methylamine_util_MauE"/>
</dbReference>
<evidence type="ECO:0000256" key="4">
    <source>
        <dbReference type="ARBA" id="ARBA00023136"/>
    </source>
</evidence>
<evidence type="ECO:0000256" key="5">
    <source>
        <dbReference type="SAM" id="Phobius"/>
    </source>
</evidence>
<feature type="transmembrane region" description="Helical" evidence="5">
    <location>
        <begin position="12"/>
        <end position="31"/>
    </location>
</feature>
<reference evidence="7 8" key="1">
    <citation type="journal article" date="2004" name="Emerg. Infect. Dis.">
        <title>Amoebae-resisting bacteria isolated from human nasal swabs by amoebal coculture.</title>
        <authorList>
            <person name="Greub G."/>
            <person name="La Scola B."/>
            <person name="Raoult D."/>
        </authorList>
    </citation>
    <scope>NUCLEOTIDE SEQUENCE [LARGE SCALE GENOMIC DNA]</scope>
    <source>
        <strain evidence="7 8">CCUG 51329</strain>
    </source>
</reference>
<evidence type="ECO:0000313" key="8">
    <source>
        <dbReference type="Proteomes" id="UP000256924"/>
    </source>
</evidence>
<name>A0A3D9AQ77_9FLAO</name>
<gene>
    <name evidence="7" type="ORF">DRF68_16765</name>
</gene>
<feature type="domain" description="Methylamine utilisation protein MauE" evidence="6">
    <location>
        <begin position="9"/>
        <end position="133"/>
    </location>
</feature>
<protein>
    <recommendedName>
        <fullName evidence="6">Methylamine utilisation protein MauE domain-containing protein</fullName>
    </recommendedName>
</protein>
<feature type="transmembrane region" description="Helical" evidence="5">
    <location>
        <begin position="77"/>
        <end position="98"/>
    </location>
</feature>
<dbReference type="Proteomes" id="UP000256924">
    <property type="component" value="Unassembled WGS sequence"/>
</dbReference>
<comment type="subcellular location">
    <subcellularLocation>
        <location evidence="1">Membrane</location>
        <topology evidence="1">Multi-pass membrane protein</topology>
    </subcellularLocation>
</comment>
<dbReference type="AlphaFoldDB" id="A0A3D9AQ77"/>
<evidence type="ECO:0000259" key="6">
    <source>
        <dbReference type="Pfam" id="PF07291"/>
    </source>
</evidence>
<keyword evidence="4 5" id="KW-0472">Membrane</keyword>
<keyword evidence="2 5" id="KW-0812">Transmembrane</keyword>
<feature type="transmembrane region" description="Helical" evidence="5">
    <location>
        <begin position="51"/>
        <end position="70"/>
    </location>
</feature>
<keyword evidence="3 5" id="KW-1133">Transmembrane helix</keyword>
<feature type="transmembrane region" description="Helical" evidence="5">
    <location>
        <begin position="118"/>
        <end position="137"/>
    </location>
</feature>
<dbReference type="Pfam" id="PF07291">
    <property type="entry name" value="MauE"/>
    <property type="match status" value="1"/>
</dbReference>